<evidence type="ECO:0000313" key="2">
    <source>
        <dbReference type="Proteomes" id="UP000000447"/>
    </source>
</evidence>
<organism evidence="1 2">
    <name type="scientific">Thermomicrobium roseum (strain ATCC 27502 / DSM 5159 / P-2)</name>
    <dbReference type="NCBI Taxonomy" id="309801"/>
    <lineage>
        <taxon>Bacteria</taxon>
        <taxon>Pseudomonadati</taxon>
        <taxon>Thermomicrobiota</taxon>
        <taxon>Thermomicrobia</taxon>
        <taxon>Thermomicrobiales</taxon>
        <taxon>Thermomicrobiaceae</taxon>
        <taxon>Thermomicrobium</taxon>
    </lineage>
</organism>
<evidence type="ECO:0000313" key="1">
    <source>
        <dbReference type="EMBL" id="ACM06408.1"/>
    </source>
</evidence>
<keyword evidence="1" id="KW-0614">Plasmid</keyword>
<keyword evidence="2" id="KW-1185">Reference proteome</keyword>
<geneLocation type="plasmid" evidence="2">
    <name>Tros</name>
</geneLocation>
<dbReference type="AlphaFoldDB" id="B9L345"/>
<dbReference type="KEGG" id="tro:trd_A0209"/>
<name>B9L345_THERP</name>
<dbReference type="EMBL" id="CP001276">
    <property type="protein sequence ID" value="ACM06408.1"/>
    <property type="molecule type" value="Genomic_DNA"/>
</dbReference>
<protein>
    <submittedName>
        <fullName evidence="1">Uncharacterized protein</fullName>
    </submittedName>
</protein>
<proteinExistence type="predicted"/>
<dbReference type="HOGENOM" id="CLU_1502810_0_0_0"/>
<accession>B9L345</accession>
<gene>
    <name evidence="1" type="ordered locus">trd_A0209</name>
</gene>
<dbReference type="RefSeq" id="WP_012642395.1">
    <property type="nucleotide sequence ID" value="NC_011961.1"/>
</dbReference>
<reference evidence="1 2" key="1">
    <citation type="journal article" date="2009" name="PLoS ONE">
        <title>Complete genome sequence of the aerobic CO-oxidizing thermophile Thermomicrobium roseum.</title>
        <authorList>
            <person name="Wu D."/>
            <person name="Raymond J."/>
            <person name="Wu M."/>
            <person name="Chatterji S."/>
            <person name="Ren Q."/>
            <person name="Graham J.E."/>
            <person name="Bryant D.A."/>
            <person name="Robb F."/>
            <person name="Colman A."/>
            <person name="Tallon L.J."/>
            <person name="Badger J.H."/>
            <person name="Madupu R."/>
            <person name="Ward N.L."/>
            <person name="Eisen J.A."/>
        </authorList>
    </citation>
    <scope>NUCLEOTIDE SEQUENCE [LARGE SCALE GENOMIC DNA]</scope>
    <source>
        <strain evidence="2">ATCC 27502 / DSM 5159 / P-2</strain>
        <plasmid evidence="1">unnamed</plasmid>
    </source>
</reference>
<sequence>MVERCCGARAAGASWQLEAQAARVRLRAGAAGEPPAPVVAHVALTVERSVEGAPLRLRGAVAVHGVTTWFTVDLASGTVALCDARGGSWSGRLEAAPEPVRQLVATVREQAPGEPTRRWTELRVGGVRLGRAASASEREETRELTVRVEDPRLLERIRGTRVALEWQALALRVLAGRAG</sequence>
<dbReference type="Proteomes" id="UP000000447">
    <property type="component" value="Plasmid unnamed"/>
</dbReference>